<reference evidence="2" key="1">
    <citation type="submission" date="2021-02" db="EMBL/GenBank/DDBJ databases">
        <title>Genome sequence Cadophora malorum strain M34.</title>
        <authorList>
            <person name="Stefanovic E."/>
            <person name="Vu D."/>
            <person name="Scully C."/>
            <person name="Dijksterhuis J."/>
            <person name="Roader J."/>
            <person name="Houbraken J."/>
        </authorList>
    </citation>
    <scope>NUCLEOTIDE SEQUENCE</scope>
    <source>
        <strain evidence="2">M34</strain>
    </source>
</reference>
<dbReference type="AlphaFoldDB" id="A0A8H7W0L8"/>
<gene>
    <name evidence="2" type="ORF">IFR04_013366</name>
</gene>
<sequence length="410" mass="44529">MELSTTALVPPVFESGANIIGGIFGAVGLYEFIKGLVPSPPKGVTNVGVAVGQTADNPEKDDPYNLAGNIPAISVYSVAGNLVASSKGDKKKTWKAGSKNSVSMENNAGQDSVESEYISVVATGTNAICISAVGLKNPNDEVSYGWFSDVGVSCGMQFHWSETVVGNAGTQGYRPNCVWITGPDSKNDVKTQDFSMHIIDFSKVTEAQAQAYNNNFNLMCDSAPRFSAWTTMLPDISPPVFIPSLRYNADGTDLDASKVLVPGVDKTDYGHITIDKTGQPIHPVRLPTPENPVIPPDHPSKRSEMKMSSIRPKSMHHTLISSRHPEHSAKHLCDNANSWGPDVVSETEGLFCDMDKKQLWPLCKKKSQMSCFNTETNMMRGGSAKRAVVPEKRYFEVKRWGSAEQGLKRV</sequence>
<evidence type="ECO:0000313" key="3">
    <source>
        <dbReference type="Proteomes" id="UP000664132"/>
    </source>
</evidence>
<organism evidence="2 3">
    <name type="scientific">Cadophora malorum</name>
    <dbReference type="NCBI Taxonomy" id="108018"/>
    <lineage>
        <taxon>Eukaryota</taxon>
        <taxon>Fungi</taxon>
        <taxon>Dikarya</taxon>
        <taxon>Ascomycota</taxon>
        <taxon>Pezizomycotina</taxon>
        <taxon>Leotiomycetes</taxon>
        <taxon>Helotiales</taxon>
        <taxon>Ploettnerulaceae</taxon>
        <taxon>Cadophora</taxon>
    </lineage>
</organism>
<evidence type="ECO:0000313" key="2">
    <source>
        <dbReference type="EMBL" id="KAG4413501.1"/>
    </source>
</evidence>
<proteinExistence type="predicted"/>
<dbReference type="OrthoDB" id="5365129at2759"/>
<feature type="region of interest" description="Disordered" evidence="1">
    <location>
        <begin position="274"/>
        <end position="304"/>
    </location>
</feature>
<keyword evidence="3" id="KW-1185">Reference proteome</keyword>
<name>A0A8H7W0L8_9HELO</name>
<protein>
    <submittedName>
        <fullName evidence="2">Uncharacterized protein</fullName>
    </submittedName>
</protein>
<dbReference type="Proteomes" id="UP000664132">
    <property type="component" value="Unassembled WGS sequence"/>
</dbReference>
<dbReference type="EMBL" id="JAFJYH010000311">
    <property type="protein sequence ID" value="KAG4413501.1"/>
    <property type="molecule type" value="Genomic_DNA"/>
</dbReference>
<comment type="caution">
    <text evidence="2">The sequence shown here is derived from an EMBL/GenBank/DDBJ whole genome shotgun (WGS) entry which is preliminary data.</text>
</comment>
<evidence type="ECO:0000256" key="1">
    <source>
        <dbReference type="SAM" id="MobiDB-lite"/>
    </source>
</evidence>
<accession>A0A8H7W0L8</accession>